<keyword evidence="1" id="KW-0175">Coiled coil</keyword>
<dbReference type="EMBL" id="BARV01017884">
    <property type="protein sequence ID" value="GAI28406.1"/>
    <property type="molecule type" value="Genomic_DNA"/>
</dbReference>
<dbReference type="SUPFAM" id="SSF75712">
    <property type="entry name" value="Rad50 coiled-coil Zn hook"/>
    <property type="match status" value="1"/>
</dbReference>
<evidence type="ECO:0000313" key="2">
    <source>
        <dbReference type="EMBL" id="GAI28406.1"/>
    </source>
</evidence>
<feature type="non-terminal residue" evidence="2">
    <location>
        <position position="282"/>
    </location>
</feature>
<accession>X1NDW9</accession>
<gene>
    <name evidence="2" type="ORF">S06H3_30377</name>
</gene>
<evidence type="ECO:0008006" key="3">
    <source>
        <dbReference type="Google" id="ProtNLM"/>
    </source>
</evidence>
<feature type="coiled-coil region" evidence="1">
    <location>
        <begin position="39"/>
        <end position="170"/>
    </location>
</feature>
<sequence>VEEHITETERELERWDDLVKQHHSRLKEYEEIIAQRSTVEEGYAQLTEARRQNDELNQKLGLLVKLRDSKSQLEMSIERAQATLITEHKLAQSKITELEAIFQKLPKLKNELQQAEAQWQQLAEQEEMLSRKKQTSQELRMQVNYLESNKTRLEREIQEIQEKLDLLLTQNGATCPLCEAEVGRDGLKRIEAKYTTERDSKAGPLKSNQAELKQAQTGLTQIEKVKTEQESRLNSLRQEKEALENKRAQLTQLEEHITETERELERWDDLVKQHHSRLKEYE</sequence>
<dbReference type="Gene3D" id="1.10.287.510">
    <property type="entry name" value="Helix hairpin bin"/>
    <property type="match status" value="1"/>
</dbReference>
<organism evidence="2">
    <name type="scientific">marine sediment metagenome</name>
    <dbReference type="NCBI Taxonomy" id="412755"/>
    <lineage>
        <taxon>unclassified sequences</taxon>
        <taxon>metagenomes</taxon>
        <taxon>ecological metagenomes</taxon>
    </lineage>
</organism>
<feature type="coiled-coil region" evidence="1">
    <location>
        <begin position="219"/>
        <end position="270"/>
    </location>
</feature>
<name>X1NDW9_9ZZZZ</name>
<comment type="caution">
    <text evidence="2">The sequence shown here is derived from an EMBL/GenBank/DDBJ whole genome shotgun (WGS) entry which is preliminary data.</text>
</comment>
<evidence type="ECO:0000256" key="1">
    <source>
        <dbReference type="SAM" id="Coils"/>
    </source>
</evidence>
<reference evidence="2" key="1">
    <citation type="journal article" date="2014" name="Front. Microbiol.">
        <title>High frequency of phylogenetically diverse reductive dehalogenase-homologous genes in deep subseafloor sedimentary metagenomes.</title>
        <authorList>
            <person name="Kawai M."/>
            <person name="Futagami T."/>
            <person name="Toyoda A."/>
            <person name="Takaki Y."/>
            <person name="Nishi S."/>
            <person name="Hori S."/>
            <person name="Arai W."/>
            <person name="Tsubouchi T."/>
            <person name="Morono Y."/>
            <person name="Uchiyama I."/>
            <person name="Ito T."/>
            <person name="Fujiyama A."/>
            <person name="Inagaki F."/>
            <person name="Takami H."/>
        </authorList>
    </citation>
    <scope>NUCLEOTIDE SEQUENCE</scope>
    <source>
        <strain evidence="2">Expedition CK06-06</strain>
    </source>
</reference>
<protein>
    <recommendedName>
        <fullName evidence="3">Zinc-hook domain-containing protein</fullName>
    </recommendedName>
</protein>
<proteinExistence type="predicted"/>
<feature type="non-terminal residue" evidence="2">
    <location>
        <position position="1"/>
    </location>
</feature>
<dbReference type="AlphaFoldDB" id="X1NDW9"/>